<dbReference type="Pfam" id="PF03781">
    <property type="entry name" value="FGE-sulfatase"/>
    <property type="match status" value="1"/>
</dbReference>
<dbReference type="InterPro" id="IPR016187">
    <property type="entry name" value="CTDL_fold"/>
</dbReference>
<dbReference type="Proteomes" id="UP000518904">
    <property type="component" value="Unassembled WGS sequence"/>
</dbReference>
<dbReference type="EMBL" id="JABCLB010000318">
    <property type="protein sequence ID" value="NMU81751.1"/>
    <property type="molecule type" value="Genomic_DNA"/>
</dbReference>
<gene>
    <name evidence="2" type="ORF">HKB16_02535</name>
</gene>
<reference evidence="2 3" key="1">
    <citation type="submission" date="2020-04" db="EMBL/GenBank/DDBJ databases">
        <title>Whole-genome sequencing of Vibrio spp. from China reveals different genetic environments of blaCTX-M-14 among diverse lineages.</title>
        <authorList>
            <person name="Zheng Z."/>
            <person name="Ye L."/>
            <person name="Chen S."/>
        </authorList>
    </citation>
    <scope>NUCLEOTIDE SEQUENCE [LARGE SCALE GENOMIC DNA]</scope>
    <source>
        <strain evidence="2 3">Vb0551</strain>
    </source>
</reference>
<organism evidence="2 3">
    <name type="scientific">Vibrio parahaemolyticus</name>
    <dbReference type="NCBI Taxonomy" id="670"/>
    <lineage>
        <taxon>Bacteria</taxon>
        <taxon>Pseudomonadati</taxon>
        <taxon>Pseudomonadota</taxon>
        <taxon>Gammaproteobacteria</taxon>
        <taxon>Vibrionales</taxon>
        <taxon>Vibrionaceae</taxon>
        <taxon>Vibrio</taxon>
    </lineage>
</organism>
<dbReference type="Gene3D" id="3.90.1580.10">
    <property type="entry name" value="paralog of FGE (formylglycine-generating enzyme)"/>
    <property type="match status" value="1"/>
</dbReference>
<comment type="caution">
    <text evidence="2">The sequence shown here is derived from an EMBL/GenBank/DDBJ whole genome shotgun (WGS) entry which is preliminary data.</text>
</comment>
<sequence length="76" mass="8204">MKHSKSNTLYLGAAISISLIMTGCATTQPSPLAQKIAQDMVLIEGGQFMMGSDNPSANKSERPARTVRVDDFYLAK</sequence>
<dbReference type="SUPFAM" id="SSF56436">
    <property type="entry name" value="C-type lectin-like"/>
    <property type="match status" value="1"/>
</dbReference>
<feature type="non-terminal residue" evidence="2">
    <location>
        <position position="76"/>
    </location>
</feature>
<dbReference type="InterPro" id="IPR005532">
    <property type="entry name" value="SUMF_dom"/>
</dbReference>
<name>A0A7Y0SE22_VIBPH</name>
<protein>
    <submittedName>
        <fullName evidence="2">SUMF1/EgtB/PvdO family nonheme iron enzyme</fullName>
    </submittedName>
</protein>
<proteinExistence type="predicted"/>
<evidence type="ECO:0000313" key="2">
    <source>
        <dbReference type="EMBL" id="NMU81751.1"/>
    </source>
</evidence>
<accession>A0A7Y0SE22</accession>
<evidence type="ECO:0000259" key="1">
    <source>
        <dbReference type="Pfam" id="PF03781"/>
    </source>
</evidence>
<evidence type="ECO:0000313" key="3">
    <source>
        <dbReference type="Proteomes" id="UP000518904"/>
    </source>
</evidence>
<dbReference type="PROSITE" id="PS51257">
    <property type="entry name" value="PROKAR_LIPOPROTEIN"/>
    <property type="match status" value="1"/>
</dbReference>
<dbReference type="InterPro" id="IPR042095">
    <property type="entry name" value="SUMF_sf"/>
</dbReference>
<feature type="domain" description="Sulfatase-modifying factor enzyme-like" evidence="1">
    <location>
        <begin position="38"/>
        <end position="76"/>
    </location>
</feature>
<dbReference type="AlphaFoldDB" id="A0A7Y0SE22"/>